<comment type="function">
    <text evidence="6 8 11">Catalyzes the irreversible NADPH-dependent deamination of GMP to IMP. It functions in the conversion of nucleobase, nucleoside and nucleotide derivatives of G to A nucleotides, and in maintaining the intracellular balance of A and G nucleotides.</text>
</comment>
<dbReference type="InterPro" id="IPR050139">
    <property type="entry name" value="GMP_reductase"/>
</dbReference>
<feature type="binding site" description="in other chain" evidence="8">
    <location>
        <begin position="182"/>
        <end position="183"/>
    </location>
    <ligand>
        <name>NADP(+)</name>
        <dbReference type="ChEBI" id="CHEBI:58349"/>
        <note>ligand shared between two neighboring subunits</note>
    </ligand>
</feature>
<keyword evidence="2 8" id="KW-0479">Metal-binding</keyword>
<comment type="subunit">
    <text evidence="8">Homotetramer.</text>
</comment>
<dbReference type="GO" id="GO:0003920">
    <property type="term" value="F:GMP reductase activity"/>
    <property type="evidence" value="ECO:0007669"/>
    <property type="project" value="UniProtKB-UniRule"/>
</dbReference>
<reference evidence="13 14" key="1">
    <citation type="submission" date="2013-05" db="EMBL/GenBank/DDBJ databases">
        <title>Draft genome of the parasitic nematode Anyclostoma ceylanicum.</title>
        <authorList>
            <person name="Mitreva M."/>
        </authorList>
    </citation>
    <scope>NUCLEOTIDE SEQUENCE [LARGE SCALE GENOMIC DNA]</scope>
</reference>
<dbReference type="FunFam" id="3.20.20.70:FF:000012">
    <property type="entry name" value="GMP reductase"/>
    <property type="match status" value="1"/>
</dbReference>
<dbReference type="EMBL" id="KE124797">
    <property type="protein sequence ID" value="EPB79237.1"/>
    <property type="molecule type" value="Genomic_DNA"/>
</dbReference>
<feature type="active site" description="Proton donor/acceptor" evidence="8">
    <location>
        <position position="190"/>
    </location>
</feature>
<dbReference type="NCBIfam" id="TIGR01305">
    <property type="entry name" value="GMP_reduct_1"/>
    <property type="match status" value="1"/>
</dbReference>
<feature type="binding site" evidence="8 10">
    <location>
        <position position="183"/>
    </location>
    <ligand>
        <name>K(+)</name>
        <dbReference type="ChEBI" id="CHEBI:29103"/>
    </ligand>
</feature>
<dbReference type="GO" id="GO:0046872">
    <property type="term" value="F:metal ion binding"/>
    <property type="evidence" value="ECO:0007669"/>
    <property type="project" value="UniProtKB-KW"/>
</dbReference>
<dbReference type="AlphaFoldDB" id="A0A0D6MCN8"/>
<dbReference type="GO" id="GO:0006163">
    <property type="term" value="P:purine nucleotide metabolic process"/>
    <property type="evidence" value="ECO:0007669"/>
    <property type="project" value="UniProtKB-UniRule"/>
</dbReference>
<dbReference type="NCBIfam" id="NF003470">
    <property type="entry name" value="PRK05096.1"/>
    <property type="match status" value="1"/>
</dbReference>
<dbReference type="Pfam" id="PF00478">
    <property type="entry name" value="IMPDH"/>
    <property type="match status" value="1"/>
</dbReference>
<organism evidence="13 14">
    <name type="scientific">Ancylostoma ceylanicum</name>
    <dbReference type="NCBI Taxonomy" id="53326"/>
    <lineage>
        <taxon>Eukaryota</taxon>
        <taxon>Metazoa</taxon>
        <taxon>Ecdysozoa</taxon>
        <taxon>Nematoda</taxon>
        <taxon>Chromadorea</taxon>
        <taxon>Rhabditida</taxon>
        <taxon>Rhabditina</taxon>
        <taxon>Rhabditomorpha</taxon>
        <taxon>Strongyloidea</taxon>
        <taxon>Ancylostomatidae</taxon>
        <taxon>Ancylostomatinae</taxon>
        <taxon>Ancylostoma</taxon>
    </lineage>
</organism>
<accession>A0A0D6MCN8</accession>
<feature type="active site" description="Thioimidate intermediate" evidence="8 9">
    <location>
        <position position="188"/>
    </location>
</feature>
<dbReference type="SUPFAM" id="SSF51412">
    <property type="entry name" value="Inosine monophosphate dehydrogenase (IMPDH)"/>
    <property type="match status" value="1"/>
</dbReference>
<dbReference type="GO" id="GO:1902560">
    <property type="term" value="C:GMP reductase complex"/>
    <property type="evidence" value="ECO:0007669"/>
    <property type="project" value="InterPro"/>
</dbReference>
<feature type="binding site" evidence="8 10">
    <location>
        <position position="185"/>
    </location>
    <ligand>
        <name>K(+)</name>
        <dbReference type="ChEBI" id="CHEBI:29103"/>
    </ligand>
</feature>
<feature type="binding site" description="in other chain" evidence="8">
    <location>
        <position position="78"/>
    </location>
    <ligand>
        <name>NADP(+)</name>
        <dbReference type="ChEBI" id="CHEBI:58349"/>
        <note>ligand shared between two neighboring subunits</note>
    </ligand>
</feature>
<evidence type="ECO:0000256" key="5">
    <source>
        <dbReference type="ARBA" id="ARBA00023002"/>
    </source>
</evidence>
<keyword evidence="3 8" id="KW-0521">NADP</keyword>
<dbReference type="PANTHER" id="PTHR43170:SF5">
    <property type="entry name" value="GMP REDUCTASE"/>
    <property type="match status" value="1"/>
</dbReference>
<evidence type="ECO:0000259" key="12">
    <source>
        <dbReference type="Pfam" id="PF00478"/>
    </source>
</evidence>
<evidence type="ECO:0000256" key="8">
    <source>
        <dbReference type="HAMAP-Rule" id="MF_03195"/>
    </source>
</evidence>
<sequence length="351" mass="38676">MPRIENEPKLDFKDVLLRPKRSTLKSRADVDLVREYVFRNSKKSYSGVPVIASNMDTVGTFEMAEALLPHKLFTTIHKHYTVEEWKEFHVKFRETPMFNNVAVSSGISDRDLEKLRDICTAVPDLDYICIDVANGYSECFIDFIRKVREEYPRHTIMAGNVVTGEMVEELLITGADIIKVGIGPGSVCTTRKKAGVGYPQLSATMECADAAHGLNGHVISDGGCTNPGDVAKAFGGGADFVMIGGLFAGHDQSGGETIEKDGRKYKLFYGMSSDTAMKKHHGSVAEYRASEGKTITIPYRGDVNGTVQDILGGIRSACTYTGAAKLKELSKRTTFIRVTQQTNDMYVPYEV</sequence>
<keyword evidence="14" id="KW-1185">Reference proteome</keyword>
<feature type="binding site" description="in other chain" evidence="8">
    <location>
        <begin position="287"/>
        <end position="288"/>
    </location>
    <ligand>
        <name>NADP(+)</name>
        <dbReference type="ChEBI" id="CHEBI:58349"/>
        <note>ligand shared between two neighboring subunits</note>
    </ligand>
</feature>
<dbReference type="GO" id="GO:0006144">
    <property type="term" value="P:purine nucleobase metabolic process"/>
    <property type="evidence" value="ECO:0007669"/>
    <property type="project" value="UniProtKB-KW"/>
</dbReference>
<evidence type="ECO:0000256" key="4">
    <source>
        <dbReference type="ARBA" id="ARBA00022958"/>
    </source>
</evidence>
<evidence type="ECO:0000256" key="7">
    <source>
        <dbReference type="ARBA" id="ARBA00048616"/>
    </source>
</evidence>
<dbReference type="Proteomes" id="UP000054495">
    <property type="component" value="Unassembled WGS sequence"/>
</dbReference>
<evidence type="ECO:0000256" key="1">
    <source>
        <dbReference type="ARBA" id="ARBA00022631"/>
    </source>
</evidence>
<feature type="binding site" evidence="8">
    <location>
        <begin position="270"/>
        <end position="272"/>
    </location>
    <ligand>
        <name>GMP</name>
        <dbReference type="ChEBI" id="CHEBI:58115"/>
    </ligand>
</feature>
<dbReference type="InterPro" id="IPR015875">
    <property type="entry name" value="IMP_DH/GMP_Rdtase_CS"/>
</dbReference>
<evidence type="ECO:0000256" key="6">
    <source>
        <dbReference type="ARBA" id="ARBA00037691"/>
    </source>
</evidence>
<evidence type="ECO:0000313" key="13">
    <source>
        <dbReference type="EMBL" id="EPB79237.1"/>
    </source>
</evidence>
<feature type="binding site" evidence="8">
    <location>
        <position position="191"/>
    </location>
    <ligand>
        <name>K(+)</name>
        <dbReference type="ChEBI" id="CHEBI:29103"/>
    </ligand>
</feature>
<comment type="catalytic activity">
    <reaction evidence="7 8 11">
        <text>IMP + NH4(+) + NADP(+) = GMP + NADPH + 2 H(+)</text>
        <dbReference type="Rhea" id="RHEA:17185"/>
        <dbReference type="ChEBI" id="CHEBI:15378"/>
        <dbReference type="ChEBI" id="CHEBI:28938"/>
        <dbReference type="ChEBI" id="CHEBI:57783"/>
        <dbReference type="ChEBI" id="CHEBI:58053"/>
        <dbReference type="ChEBI" id="CHEBI:58115"/>
        <dbReference type="ChEBI" id="CHEBI:58349"/>
        <dbReference type="EC" id="1.7.1.7"/>
    </reaction>
</comment>
<comment type="similarity">
    <text evidence="8">Belongs to the IMPDH/GMPR family. GuaC type 1 subfamily.</text>
</comment>
<dbReference type="CDD" id="cd00381">
    <property type="entry name" value="IMPDH"/>
    <property type="match status" value="1"/>
</dbReference>
<evidence type="ECO:0000256" key="11">
    <source>
        <dbReference type="RuleBase" id="RU003929"/>
    </source>
</evidence>
<gene>
    <name evidence="13" type="ORF">ANCCEY_01660</name>
</gene>
<keyword evidence="4 8" id="KW-0630">Potassium</keyword>
<keyword evidence="1 8" id="KW-0659">Purine metabolism</keyword>
<dbReference type="PANTHER" id="PTHR43170">
    <property type="entry name" value="GMP REDUCTASE"/>
    <property type="match status" value="1"/>
</dbReference>
<feature type="binding site" evidence="8">
    <location>
        <begin position="26"/>
        <end position="27"/>
    </location>
    <ligand>
        <name>NADP(+)</name>
        <dbReference type="ChEBI" id="CHEBI:58349"/>
        <note>ligand shared between two neighboring subunits</note>
    </ligand>
</feature>
<feature type="binding site" evidence="8">
    <location>
        <begin position="221"/>
        <end position="223"/>
    </location>
    <ligand>
        <name>GMP</name>
        <dbReference type="ChEBI" id="CHEBI:58115"/>
    </ligand>
</feature>
<proteinExistence type="inferred from homology"/>
<dbReference type="SMART" id="SM01240">
    <property type="entry name" value="IMPDH"/>
    <property type="match status" value="1"/>
</dbReference>
<evidence type="ECO:0000313" key="14">
    <source>
        <dbReference type="Proteomes" id="UP000054495"/>
    </source>
</evidence>
<dbReference type="HAMAP" id="MF_00596">
    <property type="entry name" value="GMP_reduct_type1"/>
    <property type="match status" value="1"/>
</dbReference>
<dbReference type="InterPro" id="IPR001093">
    <property type="entry name" value="IMP_DH_GMPRt"/>
</dbReference>
<dbReference type="PIRSF" id="PIRSF000235">
    <property type="entry name" value="GMP_reductase"/>
    <property type="match status" value="1"/>
</dbReference>
<keyword evidence="5 8" id="KW-0560">Oxidoreductase</keyword>
<dbReference type="PROSITE" id="PS00487">
    <property type="entry name" value="IMP_DH_GMP_RED"/>
    <property type="match status" value="1"/>
</dbReference>
<feature type="domain" description="IMP dehydrogenase/GMP reductase" evidence="12">
    <location>
        <begin position="10"/>
        <end position="341"/>
    </location>
</feature>
<name>A0A0D6MCN8_9BILA</name>
<evidence type="ECO:0000256" key="9">
    <source>
        <dbReference type="PIRSR" id="PIRSR000235-1"/>
    </source>
</evidence>
<feature type="binding site" evidence="8">
    <location>
        <begin position="244"/>
        <end position="245"/>
    </location>
    <ligand>
        <name>GMP</name>
        <dbReference type="ChEBI" id="CHEBI:58115"/>
    </ligand>
</feature>
<dbReference type="EC" id="1.7.1.7" evidence="8"/>
<dbReference type="InterPro" id="IPR013785">
    <property type="entry name" value="Aldolase_TIM"/>
</dbReference>
<dbReference type="Gene3D" id="3.20.20.70">
    <property type="entry name" value="Aldolase class I"/>
    <property type="match status" value="1"/>
</dbReference>
<feature type="binding site" evidence="8">
    <location>
        <begin position="288"/>
        <end position="292"/>
    </location>
    <ligand>
        <name>GMP</name>
        <dbReference type="ChEBI" id="CHEBI:58115"/>
    </ligand>
</feature>
<evidence type="ECO:0000256" key="2">
    <source>
        <dbReference type="ARBA" id="ARBA00022723"/>
    </source>
</evidence>
<dbReference type="InterPro" id="IPR005993">
    <property type="entry name" value="GMPR"/>
</dbReference>
<feature type="binding site" evidence="8">
    <location>
        <position position="188"/>
    </location>
    <ligand>
        <name>K(+)</name>
        <dbReference type="ChEBI" id="CHEBI:29103"/>
    </ligand>
</feature>
<protein>
    <recommendedName>
        <fullName evidence="8">GMP reductase</fullName>
        <shortName evidence="8">GMPR</shortName>
        <ecNumber evidence="8">1.7.1.7</ecNumber>
    </recommendedName>
    <alternativeName>
        <fullName evidence="8">Guanosine 5'-monophosphate oxidoreductase</fullName>
        <shortName evidence="8">Guanosine monophosphate reductase</shortName>
    </alternativeName>
</protein>
<feature type="binding site" evidence="8">
    <location>
        <begin position="316"/>
        <end position="319"/>
    </location>
    <ligand>
        <name>NADP(+)</name>
        <dbReference type="ChEBI" id="CHEBI:58349"/>
        <note>ligand shared between two neighboring subunits</note>
    </ligand>
</feature>
<evidence type="ECO:0000256" key="10">
    <source>
        <dbReference type="PIRSR" id="PIRSR000235-3"/>
    </source>
</evidence>
<evidence type="ECO:0000256" key="3">
    <source>
        <dbReference type="ARBA" id="ARBA00022857"/>
    </source>
</evidence>
<feature type="binding site" description="in other chain" evidence="8">
    <location>
        <position position="271"/>
    </location>
    <ligand>
        <name>NADP(+)</name>
        <dbReference type="ChEBI" id="CHEBI:58349"/>
        <note>ligand shared between two neighboring subunits</note>
    </ligand>
</feature>
<feature type="binding site" description="in other chain" evidence="8">
    <location>
        <begin position="131"/>
        <end position="133"/>
    </location>
    <ligand>
        <name>NADP(+)</name>
        <dbReference type="ChEBI" id="CHEBI:58349"/>
        <note>ligand shared between two neighboring subunits</note>
    </ligand>
</feature>